<dbReference type="EMBL" id="PTIX01000003">
    <property type="protein sequence ID" value="PPK69438.1"/>
    <property type="molecule type" value="Genomic_DNA"/>
</dbReference>
<dbReference type="Gene3D" id="1.10.10.60">
    <property type="entry name" value="Homeodomain-like"/>
    <property type="match status" value="1"/>
</dbReference>
<dbReference type="PROSITE" id="PS50977">
    <property type="entry name" value="HTH_TETR_2"/>
    <property type="match status" value="1"/>
</dbReference>
<dbReference type="SMART" id="SM00345">
    <property type="entry name" value="HTH_GNTR"/>
    <property type="match status" value="1"/>
</dbReference>
<dbReference type="InterPro" id="IPR000524">
    <property type="entry name" value="Tscrpt_reg_HTH_GntR"/>
</dbReference>
<name>A0A2S6GW69_9PSEU</name>
<dbReference type="SUPFAM" id="SSF48498">
    <property type="entry name" value="Tetracyclin repressor-like, C-terminal domain"/>
    <property type="match status" value="1"/>
</dbReference>
<keyword evidence="8" id="KW-1185">Reference proteome</keyword>
<evidence type="ECO:0000256" key="2">
    <source>
        <dbReference type="ARBA" id="ARBA00023125"/>
    </source>
</evidence>
<organism evidence="7 8">
    <name type="scientific">Actinokineospora auranticolor</name>
    <dbReference type="NCBI Taxonomy" id="155976"/>
    <lineage>
        <taxon>Bacteria</taxon>
        <taxon>Bacillati</taxon>
        <taxon>Actinomycetota</taxon>
        <taxon>Actinomycetes</taxon>
        <taxon>Pseudonocardiales</taxon>
        <taxon>Pseudonocardiaceae</taxon>
        <taxon>Actinokineospora</taxon>
    </lineage>
</organism>
<evidence type="ECO:0000313" key="7">
    <source>
        <dbReference type="EMBL" id="PPK69438.1"/>
    </source>
</evidence>
<dbReference type="PROSITE" id="PS50949">
    <property type="entry name" value="HTH_GNTR"/>
    <property type="match status" value="1"/>
</dbReference>
<evidence type="ECO:0000256" key="1">
    <source>
        <dbReference type="ARBA" id="ARBA00023015"/>
    </source>
</evidence>
<accession>A0A2S6GW69</accession>
<dbReference type="InterPro" id="IPR004111">
    <property type="entry name" value="Repressor_TetR_C"/>
</dbReference>
<dbReference type="CDD" id="cd07377">
    <property type="entry name" value="WHTH_GntR"/>
    <property type="match status" value="1"/>
</dbReference>
<dbReference type="InterPro" id="IPR001647">
    <property type="entry name" value="HTH_TetR"/>
</dbReference>
<evidence type="ECO:0000256" key="3">
    <source>
        <dbReference type="ARBA" id="ARBA00023163"/>
    </source>
</evidence>
<feature type="DNA-binding region" description="H-T-H motif" evidence="4">
    <location>
        <begin position="105"/>
        <end position="124"/>
    </location>
</feature>
<dbReference type="PANTHER" id="PTHR30055">
    <property type="entry name" value="HTH-TYPE TRANSCRIPTIONAL REGULATOR RUTR"/>
    <property type="match status" value="1"/>
</dbReference>
<dbReference type="GO" id="GO:0000976">
    <property type="term" value="F:transcription cis-regulatory region binding"/>
    <property type="evidence" value="ECO:0007669"/>
    <property type="project" value="TreeGrafter"/>
</dbReference>
<dbReference type="InterPro" id="IPR050109">
    <property type="entry name" value="HTH-type_TetR-like_transc_reg"/>
</dbReference>
<feature type="domain" description="HTH tetR-type" evidence="6">
    <location>
        <begin position="82"/>
        <end position="142"/>
    </location>
</feature>
<dbReference type="GO" id="GO:0045892">
    <property type="term" value="P:negative regulation of DNA-templated transcription"/>
    <property type="evidence" value="ECO:0007669"/>
    <property type="project" value="InterPro"/>
</dbReference>
<dbReference type="InterPro" id="IPR036271">
    <property type="entry name" value="Tet_transcr_reg_TetR-rel_C_sf"/>
</dbReference>
<evidence type="ECO:0000259" key="6">
    <source>
        <dbReference type="PROSITE" id="PS50977"/>
    </source>
</evidence>
<gene>
    <name evidence="7" type="ORF">CLV40_10344</name>
</gene>
<evidence type="ECO:0000259" key="5">
    <source>
        <dbReference type="PROSITE" id="PS50949"/>
    </source>
</evidence>
<dbReference type="Pfam" id="PF00392">
    <property type="entry name" value="GntR"/>
    <property type="match status" value="1"/>
</dbReference>
<dbReference type="RefSeq" id="WP_104477897.1">
    <property type="nucleotide sequence ID" value="NZ_CP154825.1"/>
</dbReference>
<dbReference type="AlphaFoldDB" id="A0A2S6GW69"/>
<dbReference type="Gene3D" id="1.10.357.10">
    <property type="entry name" value="Tetracycline Repressor, domain 2"/>
    <property type="match status" value="1"/>
</dbReference>
<dbReference type="OrthoDB" id="2570341at2"/>
<dbReference type="InterPro" id="IPR036390">
    <property type="entry name" value="WH_DNA-bd_sf"/>
</dbReference>
<feature type="domain" description="HTH gntR-type" evidence="5">
    <location>
        <begin position="2"/>
        <end position="70"/>
    </location>
</feature>
<dbReference type="SUPFAM" id="SSF46689">
    <property type="entry name" value="Homeodomain-like"/>
    <property type="match status" value="1"/>
</dbReference>
<evidence type="ECO:0000256" key="4">
    <source>
        <dbReference type="PROSITE-ProRule" id="PRU00335"/>
    </source>
</evidence>
<keyword evidence="3" id="KW-0804">Transcription</keyword>
<protein>
    <submittedName>
        <fullName evidence="7">Regulatory TetR family protein</fullName>
    </submittedName>
</protein>
<dbReference type="Pfam" id="PF02909">
    <property type="entry name" value="TetR_C_1"/>
    <property type="match status" value="1"/>
</dbReference>
<dbReference type="Pfam" id="PF00440">
    <property type="entry name" value="TetR_N"/>
    <property type="match status" value="1"/>
</dbReference>
<dbReference type="SUPFAM" id="SSF46785">
    <property type="entry name" value="Winged helix' DNA-binding domain"/>
    <property type="match status" value="1"/>
</dbReference>
<comment type="caution">
    <text evidence="7">The sequence shown here is derived from an EMBL/GenBank/DDBJ whole genome shotgun (WGS) entry which is preliminary data.</text>
</comment>
<reference evidence="7 8" key="1">
    <citation type="submission" date="2018-02" db="EMBL/GenBank/DDBJ databases">
        <title>Genomic Encyclopedia of Archaeal and Bacterial Type Strains, Phase II (KMG-II): from individual species to whole genera.</title>
        <authorList>
            <person name="Goeker M."/>
        </authorList>
    </citation>
    <scope>NUCLEOTIDE SEQUENCE [LARGE SCALE GENOMIC DNA]</scope>
    <source>
        <strain evidence="7 8">YU 961-1</strain>
    </source>
</reference>
<dbReference type="Gene3D" id="1.10.10.10">
    <property type="entry name" value="Winged helix-like DNA-binding domain superfamily/Winged helix DNA-binding domain"/>
    <property type="match status" value="1"/>
</dbReference>
<dbReference type="Proteomes" id="UP000239203">
    <property type="component" value="Unassembled WGS sequence"/>
</dbReference>
<keyword evidence="2 4" id="KW-0238">DNA-binding</keyword>
<dbReference type="PANTHER" id="PTHR30055:SF151">
    <property type="entry name" value="TRANSCRIPTIONAL REGULATORY PROTEIN"/>
    <property type="match status" value="1"/>
</dbReference>
<keyword evidence="1" id="KW-0805">Transcription regulation</keyword>
<dbReference type="GO" id="GO:0003700">
    <property type="term" value="F:DNA-binding transcription factor activity"/>
    <property type="evidence" value="ECO:0007669"/>
    <property type="project" value="InterPro"/>
</dbReference>
<evidence type="ECO:0000313" key="8">
    <source>
        <dbReference type="Proteomes" id="UP000239203"/>
    </source>
</evidence>
<sequence>MEPPYRRVAADLRGRIAAGELNPGDRVPSTRQITRDWGVALATATKALQVLTQEGLVHAVPRVGTVVTDPAARPVERAEPEGLTRARVVAAAMEIADTQGLAGLSMRAVAAKLGVAAMAPYRYVDSKEDLILLMMDESMGEAVFPEGAPRSWRAGLELAARQQWRMFRRHPWLAQVFSLTRPQILPKGLRQAEWTMTALAALNLPKDEKFHVYVTMFNYVRGTAVNLEWEREAEEQTGLTDDEWMSQNEGEFVRLLSSGDYPVFAAMVQDFDYDMRLDNLFEFGLLRMLDGLTEYFRQVGAVSPEPGA</sequence>
<dbReference type="InterPro" id="IPR036388">
    <property type="entry name" value="WH-like_DNA-bd_sf"/>
</dbReference>
<proteinExistence type="predicted"/>
<dbReference type="InterPro" id="IPR009057">
    <property type="entry name" value="Homeodomain-like_sf"/>
</dbReference>